<dbReference type="GO" id="GO:0009307">
    <property type="term" value="P:DNA restriction-modification system"/>
    <property type="evidence" value="ECO:0007669"/>
    <property type="project" value="UniProtKB-KW"/>
</dbReference>
<feature type="domain" description="Type I restriction modification DNA specificity" evidence="4">
    <location>
        <begin position="20"/>
        <end position="199"/>
    </location>
</feature>
<dbReference type="OrthoDB" id="512700at2"/>
<dbReference type="InterPro" id="IPR000055">
    <property type="entry name" value="Restrct_endonuc_typeI_TRD"/>
</dbReference>
<evidence type="ECO:0000313" key="6">
    <source>
        <dbReference type="Proteomes" id="UP000191931"/>
    </source>
</evidence>
<accession>A0A1W1HF82</accession>
<feature type="domain" description="Type I restriction modification DNA specificity" evidence="4">
    <location>
        <begin position="267"/>
        <end position="419"/>
    </location>
</feature>
<dbReference type="SUPFAM" id="SSF116734">
    <property type="entry name" value="DNA methylase specificity domain"/>
    <property type="match status" value="2"/>
</dbReference>
<dbReference type="GO" id="GO:0003677">
    <property type="term" value="F:DNA binding"/>
    <property type="evidence" value="ECO:0007669"/>
    <property type="project" value="UniProtKB-KW"/>
</dbReference>
<evidence type="ECO:0000313" key="5">
    <source>
        <dbReference type="EMBL" id="SLM31032.1"/>
    </source>
</evidence>
<dbReference type="InterPro" id="IPR044946">
    <property type="entry name" value="Restrct_endonuc_typeI_TRD_sf"/>
</dbReference>
<dbReference type="STRING" id="1246637.MTBBW1_2610003"/>
<dbReference type="CDD" id="cd17246">
    <property type="entry name" value="RMtype1_S_SonII-TRD2-CR2_like"/>
    <property type="match status" value="1"/>
</dbReference>
<reference evidence="5 6" key="1">
    <citation type="submission" date="2017-03" db="EMBL/GenBank/DDBJ databases">
        <authorList>
            <person name="Afonso C.L."/>
            <person name="Miller P.J."/>
            <person name="Scott M.A."/>
            <person name="Spackman E."/>
            <person name="Goraichik I."/>
            <person name="Dimitrov K.M."/>
            <person name="Suarez D.L."/>
            <person name="Swayne D.E."/>
        </authorList>
    </citation>
    <scope>NUCLEOTIDE SEQUENCE [LARGE SCALE GENOMIC DNA]</scope>
    <source>
        <strain evidence="5">PRJEB14757</strain>
    </source>
</reference>
<comment type="similarity">
    <text evidence="1">Belongs to the type-I restriction system S methylase family.</text>
</comment>
<dbReference type="Gene3D" id="3.90.220.20">
    <property type="entry name" value="DNA methylase specificity domains"/>
    <property type="match status" value="2"/>
</dbReference>
<dbReference type="RefSeq" id="WP_080809766.1">
    <property type="nucleotide sequence ID" value="NZ_LT828571.1"/>
</dbReference>
<dbReference type="Pfam" id="PF01420">
    <property type="entry name" value="Methylase_S"/>
    <property type="match status" value="2"/>
</dbReference>
<dbReference type="InterPro" id="IPR052021">
    <property type="entry name" value="Type-I_RS_S_subunit"/>
</dbReference>
<gene>
    <name evidence="5" type="ORF">MTBBW1_2610003</name>
</gene>
<keyword evidence="3" id="KW-0238">DNA-binding</keyword>
<dbReference type="AlphaFoldDB" id="A0A1W1HF82"/>
<evidence type="ECO:0000256" key="2">
    <source>
        <dbReference type="ARBA" id="ARBA00022747"/>
    </source>
</evidence>
<dbReference type="PANTHER" id="PTHR30408">
    <property type="entry name" value="TYPE-1 RESTRICTION ENZYME ECOKI SPECIFICITY PROTEIN"/>
    <property type="match status" value="1"/>
</dbReference>
<dbReference type="PANTHER" id="PTHR30408:SF12">
    <property type="entry name" value="TYPE I RESTRICTION ENZYME MJAVIII SPECIFICITY SUBUNIT"/>
    <property type="match status" value="1"/>
</dbReference>
<keyword evidence="2" id="KW-0680">Restriction system</keyword>
<dbReference type="Proteomes" id="UP000191931">
    <property type="component" value="Unassembled WGS sequence"/>
</dbReference>
<organism evidence="5 6">
    <name type="scientific">Desulfamplus magnetovallimortis</name>
    <dbReference type="NCBI Taxonomy" id="1246637"/>
    <lineage>
        <taxon>Bacteria</taxon>
        <taxon>Pseudomonadati</taxon>
        <taxon>Thermodesulfobacteriota</taxon>
        <taxon>Desulfobacteria</taxon>
        <taxon>Desulfobacterales</taxon>
        <taxon>Desulfobacteraceae</taxon>
        <taxon>Desulfamplus</taxon>
    </lineage>
</organism>
<evidence type="ECO:0000259" key="4">
    <source>
        <dbReference type="Pfam" id="PF01420"/>
    </source>
</evidence>
<dbReference type="EMBL" id="FWEV01000181">
    <property type="protein sequence ID" value="SLM31032.1"/>
    <property type="molecule type" value="Genomic_DNA"/>
</dbReference>
<dbReference type="CDD" id="cd17256">
    <property type="entry name" value="RMtype1_S_EcoJA65PI-TRD1-CR1_like"/>
    <property type="match status" value="1"/>
</dbReference>
<sequence>MMKPYPKYKDFGVEWLGEIPEQWNLKKIKYITTKIGSGVTPKGGADSYQKTGYPLLRSQNIHFEGLRLDDVAYISEDIFNDMRNSEVFNGDVLLNITGASIGRCYYADKNLGKANVNQHVCILRPNDQTETKYLFLILSSNVGQLQVFNKQVGANREGLNFEQLKNFIFPNPTKQERVKIANFLDHKTRLIDTLIEKKKRLIDLLKEERTAVINEAVTKGLDPDVPMKDSGIEWLGEIPEHWEICAFKYIVVVKDGTHDTPKPVPFSDNVYPLITSKNLKNGFIDFKETTFISEEEHKKIILRSNVSYGDIIMPMIGTIGNPVIVNTKREFSIKNVALFKSNPNVSMSYITYLFNSTIISTQFDLNQSGGVQNFVSLSILNNLIIPKVKLHKQQEIADYLDKETTRIDTITAKTTKEIELLQEYRTALISEVVTGKIDVRDWKAPENAC</sequence>
<keyword evidence="6" id="KW-1185">Reference proteome</keyword>
<dbReference type="Gene3D" id="1.10.287.1120">
    <property type="entry name" value="Bipartite methylase S protein"/>
    <property type="match status" value="1"/>
</dbReference>
<evidence type="ECO:0000256" key="3">
    <source>
        <dbReference type="ARBA" id="ARBA00023125"/>
    </source>
</evidence>
<evidence type="ECO:0000256" key="1">
    <source>
        <dbReference type="ARBA" id="ARBA00010923"/>
    </source>
</evidence>
<protein>
    <submittedName>
        <fullName evidence="5">Restriction modification system DNA specificity domain protein</fullName>
    </submittedName>
</protein>
<proteinExistence type="inferred from homology"/>
<name>A0A1W1HF82_9BACT</name>